<feature type="chain" id="PRO_5042902094" evidence="1">
    <location>
        <begin position="20"/>
        <end position="221"/>
    </location>
</feature>
<dbReference type="InterPro" id="IPR025665">
    <property type="entry name" value="Beta-barrel_OMP_2"/>
</dbReference>
<dbReference type="EMBL" id="JAHESF010000011">
    <property type="protein sequence ID" value="MBT1697868.1"/>
    <property type="molecule type" value="Genomic_DNA"/>
</dbReference>
<dbReference type="Pfam" id="PF13568">
    <property type="entry name" value="OMP_b-brl_2"/>
    <property type="match status" value="1"/>
</dbReference>
<gene>
    <name evidence="3" type="ORF">KK083_13325</name>
</gene>
<keyword evidence="4" id="KW-1185">Reference proteome</keyword>
<evidence type="ECO:0000256" key="1">
    <source>
        <dbReference type="SAM" id="SignalP"/>
    </source>
</evidence>
<accession>A0AAP2GNC2</accession>
<feature type="domain" description="Outer membrane protein beta-barrel" evidence="2">
    <location>
        <begin position="19"/>
        <end position="183"/>
    </location>
</feature>
<dbReference type="RefSeq" id="WP_254163738.1">
    <property type="nucleotide sequence ID" value="NZ_JAHESF010000011.1"/>
</dbReference>
<proteinExistence type="predicted"/>
<feature type="signal peptide" evidence="1">
    <location>
        <begin position="1"/>
        <end position="19"/>
    </location>
</feature>
<dbReference type="Proteomes" id="UP001319200">
    <property type="component" value="Unassembled WGS sequence"/>
</dbReference>
<name>A0AAP2GNC2_9BACT</name>
<reference evidence="3 4" key="1">
    <citation type="submission" date="2021-05" db="EMBL/GenBank/DDBJ databases">
        <title>A Polyphasic approach of four new species of the genus Ohtaekwangia: Ohtaekwangia histidinii sp. nov., Ohtaekwangia cretensis sp. nov., Ohtaekwangia indiensis sp. nov., Ohtaekwangia reichenbachii sp. nov. from diverse environment.</title>
        <authorList>
            <person name="Octaviana S."/>
        </authorList>
    </citation>
    <scope>NUCLEOTIDE SEQUENCE [LARGE SCALE GENOMIC DNA]</scope>
    <source>
        <strain evidence="3 4">PWU4</strain>
    </source>
</reference>
<keyword evidence="1" id="KW-0732">Signal</keyword>
<evidence type="ECO:0000313" key="3">
    <source>
        <dbReference type="EMBL" id="MBT1697868.1"/>
    </source>
</evidence>
<organism evidence="3 4">
    <name type="scientific">Chryseosolibacter histidini</name>
    <dbReference type="NCBI Taxonomy" id="2782349"/>
    <lineage>
        <taxon>Bacteria</taxon>
        <taxon>Pseudomonadati</taxon>
        <taxon>Bacteroidota</taxon>
        <taxon>Cytophagia</taxon>
        <taxon>Cytophagales</taxon>
        <taxon>Chryseotaleaceae</taxon>
        <taxon>Chryseosolibacter</taxon>
    </lineage>
</organism>
<sequence length="221" mass="25164">MKKSFIGLFCALMAFHANAQDKPFMFGFNASLDWNSYALIDDLGVTDFQGTLNYSSGITVRKYLSPRLTVSGALNYATRNFREYLDYSKFRFLEPIDPSLIEGPTYTYKNGFIDIPVTVAYSIVSNDKLEIFPSAGIVNSVLIHEKMERAGEESPEHRPLKYNRYLIATQIGFGLLFKQETFGILIEPQARVYATQAHNRGPEQNPFQLGLSASFLWWKQK</sequence>
<dbReference type="AlphaFoldDB" id="A0AAP2GNC2"/>
<comment type="caution">
    <text evidence="3">The sequence shown here is derived from an EMBL/GenBank/DDBJ whole genome shotgun (WGS) entry which is preliminary data.</text>
</comment>
<evidence type="ECO:0000313" key="4">
    <source>
        <dbReference type="Proteomes" id="UP001319200"/>
    </source>
</evidence>
<protein>
    <submittedName>
        <fullName evidence="3">Outer membrane beta-barrel protein</fullName>
    </submittedName>
</protein>
<evidence type="ECO:0000259" key="2">
    <source>
        <dbReference type="Pfam" id="PF13568"/>
    </source>
</evidence>